<gene>
    <name evidence="1" type="ORF">AVEN_256898_1</name>
</gene>
<evidence type="ECO:0000313" key="2">
    <source>
        <dbReference type="Proteomes" id="UP000499080"/>
    </source>
</evidence>
<evidence type="ECO:0000313" key="1">
    <source>
        <dbReference type="EMBL" id="GBM03354.1"/>
    </source>
</evidence>
<reference evidence="1 2" key="1">
    <citation type="journal article" date="2019" name="Sci. Rep.">
        <title>Orb-weaving spider Araneus ventricosus genome elucidates the spidroin gene catalogue.</title>
        <authorList>
            <person name="Kono N."/>
            <person name="Nakamura H."/>
            <person name="Ohtoshi R."/>
            <person name="Moran D.A.P."/>
            <person name="Shinohara A."/>
            <person name="Yoshida Y."/>
            <person name="Fujiwara M."/>
            <person name="Mori M."/>
            <person name="Tomita M."/>
            <person name="Arakawa K."/>
        </authorList>
    </citation>
    <scope>NUCLEOTIDE SEQUENCE [LARGE SCALE GENOMIC DNA]</scope>
</reference>
<dbReference type="AlphaFoldDB" id="A0A4Y2CHC6"/>
<name>A0A4Y2CHC6_ARAVE</name>
<dbReference type="EMBL" id="BGPR01000190">
    <property type="protein sequence ID" value="GBM03354.1"/>
    <property type="molecule type" value="Genomic_DNA"/>
</dbReference>
<keyword evidence="2" id="KW-1185">Reference proteome</keyword>
<proteinExistence type="predicted"/>
<dbReference type="Proteomes" id="UP000499080">
    <property type="component" value="Unassembled WGS sequence"/>
</dbReference>
<comment type="caution">
    <text evidence="1">The sequence shown here is derived from an EMBL/GenBank/DDBJ whole genome shotgun (WGS) entry which is preliminary data.</text>
</comment>
<organism evidence="1 2">
    <name type="scientific">Araneus ventricosus</name>
    <name type="common">Orbweaver spider</name>
    <name type="synonym">Epeira ventricosa</name>
    <dbReference type="NCBI Taxonomy" id="182803"/>
    <lineage>
        <taxon>Eukaryota</taxon>
        <taxon>Metazoa</taxon>
        <taxon>Ecdysozoa</taxon>
        <taxon>Arthropoda</taxon>
        <taxon>Chelicerata</taxon>
        <taxon>Arachnida</taxon>
        <taxon>Araneae</taxon>
        <taxon>Araneomorphae</taxon>
        <taxon>Entelegynae</taxon>
        <taxon>Araneoidea</taxon>
        <taxon>Araneidae</taxon>
        <taxon>Araneus</taxon>
    </lineage>
</organism>
<accession>A0A4Y2CHC6</accession>
<sequence length="120" mass="13480">MIIGPLADLGNTKPQAQNCFEAPNVTLRCISNRFGGPQGLEARGERLQRQCGKPPLNRATLPESITLKNQFHEFGTITFCTQTLRFRLSPKKSADQRNASKLMNKKKYSKAFSTKAIRRV</sequence>
<protein>
    <submittedName>
        <fullName evidence="1">Uncharacterized protein</fullName>
    </submittedName>
</protein>